<keyword evidence="2" id="KW-0815">Transposition</keyword>
<dbReference type="InterPro" id="IPR010095">
    <property type="entry name" value="Cas12f1-like_TNB"/>
</dbReference>
<dbReference type="EMBL" id="JBHSFI010000003">
    <property type="protein sequence ID" value="MFC4627876.1"/>
    <property type="molecule type" value="Genomic_DNA"/>
</dbReference>
<dbReference type="InterPro" id="IPR001959">
    <property type="entry name" value="Transposase"/>
</dbReference>
<keyword evidence="3" id="KW-0479">Metal-binding</keyword>
<feature type="compositionally biased region" description="Basic and acidic residues" evidence="7">
    <location>
        <begin position="502"/>
        <end position="521"/>
    </location>
</feature>
<keyword evidence="5" id="KW-0238">DNA-binding</keyword>
<dbReference type="GO" id="GO:0004519">
    <property type="term" value="F:endonuclease activity"/>
    <property type="evidence" value="ECO:0007669"/>
    <property type="project" value="UniProtKB-KW"/>
</dbReference>
<keyword evidence="12" id="KW-1185">Reference proteome</keyword>
<dbReference type="Pfam" id="PF07282">
    <property type="entry name" value="Cas12f1-like_TNB"/>
    <property type="match status" value="1"/>
</dbReference>
<dbReference type="Pfam" id="PF01385">
    <property type="entry name" value="OrfB_IS605"/>
    <property type="match status" value="1"/>
</dbReference>
<organism evidence="11 12">
    <name type="scientific">Promicromonospora alba</name>
    <dbReference type="NCBI Taxonomy" id="1616110"/>
    <lineage>
        <taxon>Bacteria</taxon>
        <taxon>Bacillati</taxon>
        <taxon>Actinomycetota</taxon>
        <taxon>Actinomycetes</taxon>
        <taxon>Micrococcales</taxon>
        <taxon>Promicromonosporaceae</taxon>
        <taxon>Promicromonospora</taxon>
    </lineage>
</organism>
<evidence type="ECO:0000259" key="9">
    <source>
        <dbReference type="Pfam" id="PF07282"/>
    </source>
</evidence>
<dbReference type="Pfam" id="PF12323">
    <property type="entry name" value="HTH_OrfB_IS605"/>
    <property type="match status" value="1"/>
</dbReference>
<evidence type="ECO:0000259" key="8">
    <source>
        <dbReference type="Pfam" id="PF01385"/>
    </source>
</evidence>
<feature type="region of interest" description="Disordered" evidence="7">
    <location>
        <begin position="494"/>
        <end position="537"/>
    </location>
</feature>
<keyword evidence="6" id="KW-0233">DNA recombination</keyword>
<reference evidence="12" key="1">
    <citation type="journal article" date="2019" name="Int. J. Syst. Evol. Microbiol.">
        <title>The Global Catalogue of Microorganisms (GCM) 10K type strain sequencing project: providing services to taxonomists for standard genome sequencing and annotation.</title>
        <authorList>
            <consortium name="The Broad Institute Genomics Platform"/>
            <consortium name="The Broad Institute Genome Sequencing Center for Infectious Disease"/>
            <person name="Wu L."/>
            <person name="Ma J."/>
        </authorList>
    </citation>
    <scope>NUCLEOTIDE SEQUENCE [LARGE SCALE GENOMIC DNA]</scope>
    <source>
        <strain evidence="12">CCUG 42722</strain>
    </source>
</reference>
<dbReference type="RefSeq" id="WP_377133431.1">
    <property type="nucleotide sequence ID" value="NZ_JBHSFI010000003.1"/>
</dbReference>
<feature type="domain" description="Probable transposase IS891/IS1136/IS1341" evidence="8">
    <location>
        <begin position="286"/>
        <end position="388"/>
    </location>
</feature>
<keyword evidence="11" id="KW-0255">Endonuclease</keyword>
<feature type="region of interest" description="Disordered" evidence="7">
    <location>
        <begin position="148"/>
        <end position="175"/>
    </location>
</feature>
<keyword evidence="11" id="KW-0540">Nuclease</keyword>
<name>A0ABV9HE37_9MICO</name>
<evidence type="ECO:0000256" key="2">
    <source>
        <dbReference type="ARBA" id="ARBA00022578"/>
    </source>
</evidence>
<dbReference type="NCBIfam" id="TIGR01766">
    <property type="entry name" value="IS200/IS605 family accessory protein TnpB-like domain"/>
    <property type="match status" value="1"/>
</dbReference>
<feature type="domain" description="Cas12f1-like TNB" evidence="9">
    <location>
        <begin position="400"/>
        <end position="467"/>
    </location>
</feature>
<evidence type="ECO:0000256" key="7">
    <source>
        <dbReference type="SAM" id="MobiDB-lite"/>
    </source>
</evidence>
<keyword evidence="11" id="KW-0378">Hydrolase</keyword>
<dbReference type="Proteomes" id="UP001596011">
    <property type="component" value="Unassembled WGS sequence"/>
</dbReference>
<comment type="caution">
    <text evidence="11">The sequence shown here is derived from an EMBL/GenBank/DDBJ whole genome shotgun (WGS) entry which is preliminary data.</text>
</comment>
<evidence type="ECO:0000259" key="10">
    <source>
        <dbReference type="Pfam" id="PF12323"/>
    </source>
</evidence>
<protein>
    <submittedName>
        <fullName evidence="11">RNA-guided endonuclease InsQ/TnpB family protein</fullName>
    </submittedName>
</protein>
<evidence type="ECO:0000256" key="4">
    <source>
        <dbReference type="ARBA" id="ARBA00022833"/>
    </source>
</evidence>
<keyword evidence="4" id="KW-0862">Zinc</keyword>
<comment type="similarity">
    <text evidence="1">In the C-terminal section; belongs to the transposase 35 family.</text>
</comment>
<dbReference type="NCBIfam" id="NF040570">
    <property type="entry name" value="guided_TnpB"/>
    <property type="match status" value="1"/>
</dbReference>
<evidence type="ECO:0000256" key="3">
    <source>
        <dbReference type="ARBA" id="ARBA00022723"/>
    </source>
</evidence>
<evidence type="ECO:0000313" key="12">
    <source>
        <dbReference type="Proteomes" id="UP001596011"/>
    </source>
</evidence>
<evidence type="ECO:0000256" key="5">
    <source>
        <dbReference type="ARBA" id="ARBA00023125"/>
    </source>
</evidence>
<dbReference type="InterPro" id="IPR021027">
    <property type="entry name" value="Transposase_put_HTH"/>
</dbReference>
<evidence type="ECO:0000256" key="1">
    <source>
        <dbReference type="ARBA" id="ARBA00008761"/>
    </source>
</evidence>
<accession>A0ABV9HE37</accession>
<gene>
    <name evidence="11" type="ORF">ACFO6V_06520</name>
</gene>
<evidence type="ECO:0000256" key="6">
    <source>
        <dbReference type="ARBA" id="ARBA00023172"/>
    </source>
</evidence>
<proteinExistence type="inferred from homology"/>
<feature type="domain" description="Transposase putative helix-turn-helix" evidence="10">
    <location>
        <begin position="9"/>
        <end position="53"/>
    </location>
</feature>
<evidence type="ECO:0000313" key="11">
    <source>
        <dbReference type="EMBL" id="MFC4627876.1"/>
    </source>
</evidence>
<sequence>MIRGRIVYMARHTSFRYCLDPTVEQERVLSWHVGAARFGFNQALHLHKEARYAAHSRESPGLGVRSDGDHSEDDTVPGVARVPWTGFDLITAFNAWKRSEAAGRRFVVDANGTARLEVTGLVWRDKVVAQVFEEAAVDLGRALRAHNDSRTGARKGPTVGFPRFKKKSPTGGSFRIRNKATAGRRAGIRLGDGDRPRSVSLPKIGVLRVREDTRRLRRMVTKGRARILFVTVSRGANRWWISITIEAADVHPALRHAAAPHVPQPVKDGVEAANRQDDAGRAAGWVGVDRGLHALAVGGTSDGVEVLRVSNQRALRRGLPRLRRLSKAVSRKKKGSKNRRRAVVRLSRQHARIRDRRCHVLHQVSNQLVKNHARLVLEDLNITGMRSNQKLSRAINDAAWGELARQVTYKQAWRDGQVVVVDRWFPSSKTCSSCGTLRKDLTLKDRTFECHECGHVMDRDLNAAVNLAAWAENHTPPVDDGAGCGVARVGDRQAAGPVINAHRQDTPTDDGPRGRGGKGLDDVGTSRPHTRFDWTPEKGGVSQATQLLKHAVGCRP</sequence>